<evidence type="ECO:0000256" key="4">
    <source>
        <dbReference type="ARBA" id="ARBA00022989"/>
    </source>
</evidence>
<feature type="transmembrane region" description="Helical" evidence="7">
    <location>
        <begin position="416"/>
        <end position="442"/>
    </location>
</feature>
<evidence type="ECO:0000256" key="7">
    <source>
        <dbReference type="SAM" id="Phobius"/>
    </source>
</evidence>
<evidence type="ECO:0000256" key="1">
    <source>
        <dbReference type="ARBA" id="ARBA00004651"/>
    </source>
</evidence>
<evidence type="ECO:0000259" key="8">
    <source>
        <dbReference type="Pfam" id="PF13515"/>
    </source>
</evidence>
<evidence type="ECO:0000256" key="6">
    <source>
        <dbReference type="ARBA" id="ARBA00043993"/>
    </source>
</evidence>
<evidence type="ECO:0000313" key="9">
    <source>
        <dbReference type="EMBL" id="GIF73980.1"/>
    </source>
</evidence>
<feature type="transmembrane region" description="Helical" evidence="7">
    <location>
        <begin position="454"/>
        <end position="474"/>
    </location>
</feature>
<comment type="caution">
    <text evidence="9">The sequence shown here is derived from an EMBL/GenBank/DDBJ whole genome shotgun (WGS) entry which is preliminary data.</text>
</comment>
<keyword evidence="2" id="KW-1003">Cell membrane</keyword>
<feature type="transmembrane region" description="Helical" evidence="7">
    <location>
        <begin position="529"/>
        <end position="549"/>
    </location>
</feature>
<feature type="transmembrane region" description="Helical" evidence="7">
    <location>
        <begin position="480"/>
        <end position="499"/>
    </location>
</feature>
<keyword evidence="10" id="KW-1185">Reference proteome</keyword>
<evidence type="ECO:0000256" key="3">
    <source>
        <dbReference type="ARBA" id="ARBA00022692"/>
    </source>
</evidence>
<accession>A0ABQ4CRT8</accession>
<dbReference type="EMBL" id="BONE01000026">
    <property type="protein sequence ID" value="GIF73980.1"/>
    <property type="molecule type" value="Genomic_DNA"/>
</dbReference>
<dbReference type="PANTHER" id="PTHR30509:SF9">
    <property type="entry name" value="MULTIDRUG RESISTANCE PROTEIN MDTO"/>
    <property type="match status" value="1"/>
</dbReference>
<feature type="domain" description="Integral membrane bound transporter" evidence="8">
    <location>
        <begin position="419"/>
        <end position="544"/>
    </location>
</feature>
<feature type="transmembrane region" description="Helical" evidence="7">
    <location>
        <begin position="506"/>
        <end position="523"/>
    </location>
</feature>
<gene>
    <name evidence="9" type="ORF">Asi02nite_34980</name>
</gene>
<dbReference type="Pfam" id="PF13515">
    <property type="entry name" value="FUSC_2"/>
    <property type="match status" value="1"/>
</dbReference>
<dbReference type="RefSeq" id="WP_203714202.1">
    <property type="nucleotide sequence ID" value="NZ_BONE01000026.1"/>
</dbReference>
<dbReference type="InterPro" id="IPR049453">
    <property type="entry name" value="Memb_transporter_dom"/>
</dbReference>
<reference evidence="9 10" key="1">
    <citation type="submission" date="2021-01" db="EMBL/GenBank/DDBJ databases">
        <title>Whole genome shotgun sequence of Asanoa siamensis NBRC 107932.</title>
        <authorList>
            <person name="Komaki H."/>
            <person name="Tamura T."/>
        </authorList>
    </citation>
    <scope>NUCLEOTIDE SEQUENCE [LARGE SCALE GENOMIC DNA]</scope>
    <source>
        <strain evidence="9 10">NBRC 107932</strain>
    </source>
</reference>
<feature type="transmembrane region" description="Helical" evidence="7">
    <location>
        <begin position="77"/>
        <end position="100"/>
    </location>
</feature>
<feature type="transmembrane region" description="Helical" evidence="7">
    <location>
        <begin position="151"/>
        <end position="169"/>
    </location>
</feature>
<evidence type="ECO:0000256" key="5">
    <source>
        <dbReference type="ARBA" id="ARBA00023136"/>
    </source>
</evidence>
<evidence type="ECO:0000313" key="10">
    <source>
        <dbReference type="Proteomes" id="UP000604117"/>
    </source>
</evidence>
<organism evidence="9 10">
    <name type="scientific">Asanoa siamensis</name>
    <dbReference type="NCBI Taxonomy" id="926357"/>
    <lineage>
        <taxon>Bacteria</taxon>
        <taxon>Bacillati</taxon>
        <taxon>Actinomycetota</taxon>
        <taxon>Actinomycetes</taxon>
        <taxon>Micromonosporales</taxon>
        <taxon>Micromonosporaceae</taxon>
        <taxon>Asanoa</taxon>
    </lineage>
</organism>
<feature type="transmembrane region" description="Helical" evidence="7">
    <location>
        <begin position="106"/>
        <end position="139"/>
    </location>
</feature>
<comment type="subcellular location">
    <subcellularLocation>
        <location evidence="1">Cell membrane</location>
        <topology evidence="1">Multi-pass membrane protein</topology>
    </subcellularLocation>
</comment>
<protein>
    <submittedName>
        <fullName evidence="9">Fusaric acid resistance protein</fullName>
    </submittedName>
</protein>
<proteinExistence type="inferred from homology"/>
<keyword evidence="3 7" id="KW-0812">Transmembrane</keyword>
<keyword evidence="4 7" id="KW-1133">Transmembrane helix</keyword>
<keyword evidence="5 7" id="KW-0472">Membrane</keyword>
<evidence type="ECO:0000256" key="2">
    <source>
        <dbReference type="ARBA" id="ARBA00022475"/>
    </source>
</evidence>
<dbReference type="PANTHER" id="PTHR30509">
    <property type="entry name" value="P-HYDROXYBENZOIC ACID EFFLUX PUMP SUBUNIT-RELATED"/>
    <property type="match status" value="1"/>
</dbReference>
<feature type="transmembrane region" description="Helical" evidence="7">
    <location>
        <begin position="36"/>
        <end position="65"/>
    </location>
</feature>
<dbReference type="Proteomes" id="UP000604117">
    <property type="component" value="Unassembled WGS sequence"/>
</dbReference>
<comment type="similarity">
    <text evidence="6">Belongs to the YccS/YhfK family.</text>
</comment>
<name>A0ABQ4CRT8_9ACTN</name>
<sequence>MTQVRSAAAATVRAARRLWVDGAVRRGARAAVVGPAVFAVGLLGIGSTTIGTFAIIGAFCMLLLVEFGGPMRERIQAELGLILVGGVLIAVGTLISPHVWLAAPVILLIAFLILFSGVVSSVLAGAGVALLLAVILAVSLPAGPSQVVPRLAGWGLAAGASLLAVRFLWPAPVRDPLRPLIVAACRALAETLHAGARIWRHDGLSHERYTALVDRADAAVTALHRSFLATPTRPTGLTSSARTRVRLVDELAWIRDIARHRAARTPGSEAVTAAKDAAADLLDEAAALLERPDTTPDALHAAQRRLDAVLGQVSRAATGSRLPAPSGAGGDGRAAEFLSSLEPSFRVQELAYAIRLVARNVELSVAAERRTWAQRILGQQPGGLAGPFATARERALAHLQRHSTWLHNSLRGAVGVAAAVVVVHYVGVQHSFWVIFGALSVLRSNALATGQNALRAIAGTVVGFVIGAVILIGIGTDVDVLWGLLPIAILMAGVAPALISFTAGQAAFTVALLILFNIIQPAGWELGLIRIEDIAIGVGISLLVGLLLWPRGARKELRTALSDAYEDSARYLHAAVEYAAACCDGTARPPAPTAQAQRAAASSRRLDDTFRTYLSERGAKPMPLAEITSLVNGVAGLRIAADAVLDLWQRGNPSAGDRAAARALLLRTSQEVENWYADLAASIAGGRAAPAPSPPDLVDDGRLIEAVRSDLSGGDGAATATAVRVIWTADHLDSARRLEVTLAEPARLATDTQPRPVSG</sequence>